<comment type="catalytic activity">
    <reaction evidence="8">
        <text>2-oxo-dATP + H2O = 2-oxo-dAMP + diphosphate + H(+)</text>
        <dbReference type="Rhea" id="RHEA:31583"/>
        <dbReference type="ChEBI" id="CHEBI:15377"/>
        <dbReference type="ChEBI" id="CHEBI:15378"/>
        <dbReference type="ChEBI" id="CHEBI:33019"/>
        <dbReference type="ChEBI" id="CHEBI:63212"/>
        <dbReference type="ChEBI" id="CHEBI:77897"/>
        <dbReference type="EC" id="3.6.1.56"/>
    </reaction>
    <physiologicalReaction direction="left-to-right" evidence="8">
        <dbReference type="Rhea" id="RHEA:31584"/>
    </physiologicalReaction>
</comment>
<dbReference type="Pfam" id="PF00293">
    <property type="entry name" value="NUDIX"/>
    <property type="match status" value="1"/>
</dbReference>
<evidence type="ECO:0000256" key="15">
    <source>
        <dbReference type="ARBA" id="ARBA00030682"/>
    </source>
</evidence>
<dbReference type="PANTHER" id="PTHR43758">
    <property type="entry name" value="7,8-DIHYDRO-8-OXOGUANINE TRIPHOSPHATASE"/>
    <property type="match status" value="1"/>
</dbReference>
<keyword evidence="25" id="KW-1185">Reference proteome</keyword>
<evidence type="ECO:0000256" key="6">
    <source>
        <dbReference type="ARBA" id="ARBA00022842"/>
    </source>
</evidence>
<dbReference type="CDD" id="cd03427">
    <property type="entry name" value="NUDIX_MTH1_Nudt1"/>
    <property type="match status" value="1"/>
</dbReference>
<dbReference type="AlphaFoldDB" id="A0A1T4XL51"/>
<evidence type="ECO:0000256" key="7">
    <source>
        <dbReference type="ARBA" id="ARBA00024448"/>
    </source>
</evidence>
<dbReference type="EC" id="3.6.1.56" evidence="11"/>
<evidence type="ECO:0000256" key="9">
    <source>
        <dbReference type="ARBA" id="ARBA00024486"/>
    </source>
</evidence>
<evidence type="ECO:0000256" key="19">
    <source>
        <dbReference type="ARBA" id="ARBA00048894"/>
    </source>
</evidence>
<evidence type="ECO:0000313" key="26">
    <source>
        <dbReference type="Proteomes" id="UP000189735"/>
    </source>
</evidence>
<dbReference type="InterPro" id="IPR015797">
    <property type="entry name" value="NUDIX_hydrolase-like_dom_sf"/>
</dbReference>
<dbReference type="Proteomes" id="UP000189735">
    <property type="component" value="Unassembled WGS sequence"/>
</dbReference>
<evidence type="ECO:0000256" key="14">
    <source>
        <dbReference type="ARBA" id="ARBA00030634"/>
    </source>
</evidence>
<evidence type="ECO:0000256" key="10">
    <source>
        <dbReference type="ARBA" id="ARBA00024596"/>
    </source>
</evidence>
<comment type="catalytic activity">
    <reaction evidence="20">
        <text>N(6)-methyl-dATP + H2O = N(6)-methyl-dAMP + diphosphate + H(+)</text>
        <dbReference type="Rhea" id="RHEA:67604"/>
        <dbReference type="ChEBI" id="CHEBI:15377"/>
        <dbReference type="ChEBI" id="CHEBI:15378"/>
        <dbReference type="ChEBI" id="CHEBI:33019"/>
        <dbReference type="ChEBI" id="CHEBI:169976"/>
        <dbReference type="ChEBI" id="CHEBI:172872"/>
    </reaction>
    <physiologicalReaction direction="left-to-right" evidence="20">
        <dbReference type="Rhea" id="RHEA:67605"/>
    </physiologicalReaction>
</comment>
<dbReference type="GO" id="GO:0008828">
    <property type="term" value="F:dATP diphosphatase activity"/>
    <property type="evidence" value="ECO:0007669"/>
    <property type="project" value="UniProtKB-EC"/>
</dbReference>
<reference evidence="23 25" key="1">
    <citation type="journal article" date="2001" name="Int. J. Syst. Evol. Microbiol.">
        <title>Agreia bicolorata gen. nov., sp. nov., to accommodate actinobacteria isolated from narrow reed grass infected by the nematode Heteroanguina graminophila.</title>
        <authorList>
            <person name="Evtushenko L.I."/>
            <person name="Dorofeeva L.V."/>
            <person name="Dobrovolskaya T.G."/>
            <person name="Streshinskaya G.M."/>
            <person name="Subbotin S.A."/>
            <person name="Tiedje J.M."/>
        </authorList>
    </citation>
    <scope>NUCLEOTIDE SEQUENCE [LARGE SCALE GENOMIC DNA]</scope>
    <source>
        <strain evidence="23 25">VKM Ac-1804</strain>
    </source>
</reference>
<comment type="function">
    <text evidence="21">Oxidized purine nucleoside triphosphate hydrolase which is a prominent sanitizer of the oxidized nucleotide pool. Catalyzes the hydrolysis of 2-oxo-dATP (2-hydroxy-dATP) into 2-oxo-dAMP. Also has a significant hydrolase activity toward 2-oxo-ATP, 8-oxo-dGTP and 8-oxo-dATP. Through the hydrolysis of oxidized purine nucleoside triphosphates, prevents their incorporation into DNA and the subsequent transversions A:T to C:G and G:C to T:A. Also catalyzes the hydrolysis of methylated purine nucleoside triphosphate preventing their integration into DNA. Through this antimutagenic activity protects cells from oxidative stress.</text>
</comment>
<evidence type="ECO:0000256" key="17">
    <source>
        <dbReference type="ARBA" id="ARBA00032071"/>
    </source>
</evidence>
<gene>
    <name evidence="24" type="ORF">SAMN06295879_1302</name>
    <name evidence="23" type="ORF">TZ00_05530</name>
</gene>
<proteinExistence type="inferred from homology"/>
<dbReference type="InterPro" id="IPR000086">
    <property type="entry name" value="NUDIX_hydrolase_dom"/>
</dbReference>
<dbReference type="SUPFAM" id="SSF55811">
    <property type="entry name" value="Nudix"/>
    <property type="match status" value="1"/>
</dbReference>
<evidence type="ECO:0000256" key="2">
    <source>
        <dbReference type="ARBA" id="ARBA00005582"/>
    </source>
</evidence>
<evidence type="ECO:0000256" key="21">
    <source>
        <dbReference type="ARBA" id="ARBA00053094"/>
    </source>
</evidence>
<accession>A0A1T4XL51</accession>
<protein>
    <recommendedName>
        <fullName evidence="12">Oxidized purine nucleoside triphosphate hydrolase</fullName>
        <ecNumber evidence="11">3.6.1.56</ecNumber>
    </recommendedName>
    <alternativeName>
        <fullName evidence="16">2-hydroxy-dATP diphosphatase</fullName>
    </alternativeName>
    <alternativeName>
        <fullName evidence="15">7,8-dihydro-8-oxoguanine triphosphatase</fullName>
    </alternativeName>
    <alternativeName>
        <fullName evidence="14">8-oxo-dGTPase</fullName>
    </alternativeName>
    <alternativeName>
        <fullName evidence="17">Methylated purine nucleoside triphosphate hydrolase</fullName>
    </alternativeName>
    <alternativeName>
        <fullName evidence="13">Nucleoside diphosphate-linked moiety X motif 1</fullName>
    </alternativeName>
</protein>
<dbReference type="GO" id="GO:0042262">
    <property type="term" value="P:DNA protection"/>
    <property type="evidence" value="ECO:0007669"/>
    <property type="project" value="InterPro"/>
</dbReference>
<dbReference type="RefSeq" id="WP_044439870.1">
    <property type="nucleotide sequence ID" value="NZ_FUYG01000003.1"/>
</dbReference>
<comment type="cofactor">
    <cofactor evidence="1">
        <name>Mg(2+)</name>
        <dbReference type="ChEBI" id="CHEBI:18420"/>
    </cofactor>
</comment>
<dbReference type="InterPro" id="IPR003563">
    <property type="entry name" value="8ODP"/>
</dbReference>
<evidence type="ECO:0000313" key="25">
    <source>
        <dbReference type="Proteomes" id="UP000032503"/>
    </source>
</evidence>
<evidence type="ECO:0000256" key="11">
    <source>
        <dbReference type="ARBA" id="ARBA00026103"/>
    </source>
</evidence>
<name>A0A1T4XL51_9MICO</name>
<evidence type="ECO:0000256" key="8">
    <source>
        <dbReference type="ARBA" id="ARBA00024459"/>
    </source>
</evidence>
<evidence type="ECO:0000256" key="16">
    <source>
        <dbReference type="ARBA" id="ARBA00031927"/>
    </source>
</evidence>
<comment type="catalytic activity">
    <reaction evidence="7">
        <text>8-oxo-dATP + H2O = 8-oxo-dAMP + diphosphate + H(+)</text>
        <dbReference type="Rhea" id="RHEA:65396"/>
        <dbReference type="ChEBI" id="CHEBI:15377"/>
        <dbReference type="ChEBI" id="CHEBI:15378"/>
        <dbReference type="ChEBI" id="CHEBI:33019"/>
        <dbReference type="ChEBI" id="CHEBI:71361"/>
        <dbReference type="ChEBI" id="CHEBI:172871"/>
    </reaction>
    <physiologicalReaction direction="left-to-right" evidence="7">
        <dbReference type="Rhea" id="RHEA:65397"/>
    </physiologicalReaction>
</comment>
<evidence type="ECO:0000256" key="13">
    <source>
        <dbReference type="ARBA" id="ARBA00029673"/>
    </source>
</evidence>
<evidence type="ECO:0000256" key="18">
    <source>
        <dbReference type="ARBA" id="ARBA00048002"/>
    </source>
</evidence>
<comment type="catalytic activity">
    <reaction evidence="19">
        <text>O(6)-methyl-dGTP + H2O = O(6)-methyl-dGMP + diphosphate + H(+)</text>
        <dbReference type="Rhea" id="RHEA:67600"/>
        <dbReference type="ChEBI" id="CHEBI:15377"/>
        <dbReference type="ChEBI" id="CHEBI:15378"/>
        <dbReference type="ChEBI" id="CHEBI:33019"/>
        <dbReference type="ChEBI" id="CHEBI:169974"/>
        <dbReference type="ChEBI" id="CHEBI:169975"/>
    </reaction>
    <physiologicalReaction direction="left-to-right" evidence="19">
        <dbReference type="Rhea" id="RHEA:67601"/>
    </physiologicalReaction>
</comment>
<dbReference type="PROSITE" id="PS51462">
    <property type="entry name" value="NUDIX"/>
    <property type="match status" value="1"/>
</dbReference>
<evidence type="ECO:0000256" key="3">
    <source>
        <dbReference type="ARBA" id="ARBA00011245"/>
    </source>
</evidence>
<evidence type="ECO:0000256" key="20">
    <source>
        <dbReference type="ARBA" id="ARBA00049032"/>
    </source>
</evidence>
<keyword evidence="6" id="KW-0460">Magnesium</keyword>
<organism evidence="24 26">
    <name type="scientific">Agreia bicolorata</name>
    <dbReference type="NCBI Taxonomy" id="110935"/>
    <lineage>
        <taxon>Bacteria</taxon>
        <taxon>Bacillati</taxon>
        <taxon>Actinomycetota</taxon>
        <taxon>Actinomycetes</taxon>
        <taxon>Micrococcales</taxon>
        <taxon>Microbacteriaceae</taxon>
        <taxon>Agreia</taxon>
    </lineage>
</organism>
<reference evidence="24" key="4">
    <citation type="submission" date="2017-02" db="EMBL/GenBank/DDBJ databases">
        <authorList>
            <person name="Peterson S.W."/>
        </authorList>
    </citation>
    <scope>NUCLEOTIDE SEQUENCE [LARGE SCALE GENOMIC DNA]</scope>
    <source>
        <strain evidence="24">VKM Ac-2052</strain>
    </source>
</reference>
<dbReference type="GO" id="GO:0046872">
    <property type="term" value="F:metal ion binding"/>
    <property type="evidence" value="ECO:0007669"/>
    <property type="project" value="UniProtKB-KW"/>
</dbReference>
<comment type="catalytic activity">
    <reaction evidence="10">
        <text>2-oxo-ATP + H2O = 2-oxo-AMP + diphosphate + H(+)</text>
        <dbReference type="Rhea" id="RHEA:67392"/>
        <dbReference type="ChEBI" id="CHEBI:15377"/>
        <dbReference type="ChEBI" id="CHEBI:15378"/>
        <dbReference type="ChEBI" id="CHEBI:33019"/>
        <dbReference type="ChEBI" id="CHEBI:71395"/>
        <dbReference type="ChEBI" id="CHEBI:172878"/>
    </reaction>
    <physiologicalReaction direction="left-to-right" evidence="10">
        <dbReference type="Rhea" id="RHEA:67393"/>
    </physiologicalReaction>
</comment>
<dbReference type="GO" id="GO:0005737">
    <property type="term" value="C:cytoplasm"/>
    <property type="evidence" value="ECO:0007669"/>
    <property type="project" value="TreeGrafter"/>
</dbReference>
<evidence type="ECO:0000259" key="22">
    <source>
        <dbReference type="PROSITE" id="PS51462"/>
    </source>
</evidence>
<comment type="catalytic activity">
    <reaction evidence="18">
        <text>N(6)-methyl-ATP + H2O = N(6)-methyl-AMP + diphosphate + H(+)</text>
        <dbReference type="Rhea" id="RHEA:67608"/>
        <dbReference type="ChEBI" id="CHEBI:15377"/>
        <dbReference type="ChEBI" id="CHEBI:15378"/>
        <dbReference type="ChEBI" id="CHEBI:33019"/>
        <dbReference type="ChEBI" id="CHEBI:144842"/>
        <dbReference type="ChEBI" id="CHEBI:172873"/>
    </reaction>
    <physiologicalReaction direction="left-to-right" evidence="18">
        <dbReference type="Rhea" id="RHEA:67609"/>
    </physiologicalReaction>
</comment>
<reference evidence="23" key="2">
    <citation type="submission" date="2015-02" db="EMBL/GenBank/DDBJ databases">
        <authorList>
            <person name="Vasilyev I.Y."/>
            <person name="Siniagina M.N."/>
            <person name="Malanin S.Y."/>
            <person name="Boulygina E.A."/>
            <person name="Grygoryeva T.V."/>
            <person name="Yarullina D.R."/>
            <person name="Ilinskaya O.N."/>
        </authorList>
    </citation>
    <scope>NUCLEOTIDE SEQUENCE</scope>
    <source>
        <strain evidence="23">VKM Ac-1804</strain>
    </source>
</reference>
<evidence type="ECO:0000256" key="4">
    <source>
        <dbReference type="ARBA" id="ARBA00022723"/>
    </source>
</evidence>
<dbReference type="Gene3D" id="3.90.79.10">
    <property type="entry name" value="Nucleoside Triphosphate Pyrophosphohydrolase"/>
    <property type="match status" value="1"/>
</dbReference>
<keyword evidence="5" id="KW-0378">Hydrolase</keyword>
<feature type="domain" description="Nudix hydrolase" evidence="22">
    <location>
        <begin position="2"/>
        <end position="140"/>
    </location>
</feature>
<sequence>MSPYQVCVCFITRRNERGTRQVLLGRKKTGLGLGNIVGLGGKIEPGETPLEAIVREIEEESSLIVDPAAVNEMGFIRYAFPHRENWSQDSTVFVVDAFSGTPMESDEVVPAWYDVADLPLDGMWDDAKYWLPQVLAGETVHASFTFGEDLKTVSESSFDPA</sequence>
<comment type="similarity">
    <text evidence="2">Belongs to the Nudix hydrolase family.</text>
</comment>
<comment type="catalytic activity">
    <reaction evidence="9">
        <text>8-oxo-dGTP + H2O = 8-oxo-dGMP + diphosphate + H(+)</text>
        <dbReference type="Rhea" id="RHEA:31575"/>
        <dbReference type="ChEBI" id="CHEBI:15377"/>
        <dbReference type="ChEBI" id="CHEBI:15378"/>
        <dbReference type="ChEBI" id="CHEBI:33019"/>
        <dbReference type="ChEBI" id="CHEBI:63224"/>
        <dbReference type="ChEBI" id="CHEBI:77896"/>
    </reaction>
    <physiologicalReaction direction="left-to-right" evidence="9">
        <dbReference type="Rhea" id="RHEA:31576"/>
    </physiologicalReaction>
</comment>
<dbReference type="EMBL" id="JYFC01000002">
    <property type="protein sequence ID" value="KJC65038.1"/>
    <property type="molecule type" value="Genomic_DNA"/>
</dbReference>
<dbReference type="GO" id="GO:0008413">
    <property type="term" value="F:8-oxo-7,8-dihydroguanosine triphosphate pyrophosphatase activity"/>
    <property type="evidence" value="ECO:0007669"/>
    <property type="project" value="InterPro"/>
</dbReference>
<comment type="subunit">
    <text evidence="3">Monomer.</text>
</comment>
<evidence type="ECO:0000313" key="23">
    <source>
        <dbReference type="EMBL" id="KJC65038.1"/>
    </source>
</evidence>
<reference evidence="26" key="3">
    <citation type="submission" date="2017-02" db="EMBL/GenBank/DDBJ databases">
        <authorList>
            <person name="Varghese N."/>
            <person name="Submissions S."/>
        </authorList>
    </citation>
    <scope>NUCLEOTIDE SEQUENCE [LARGE SCALE GENOMIC DNA]</scope>
    <source>
        <strain evidence="26">VKM Ac-2052</strain>
    </source>
</reference>
<dbReference type="EMBL" id="FUYG01000003">
    <property type="protein sequence ID" value="SKA90319.1"/>
    <property type="molecule type" value="Genomic_DNA"/>
</dbReference>
<dbReference type="PANTHER" id="PTHR43758:SF2">
    <property type="entry name" value="OXIDIZED PURINE NUCLEOSIDE TRIPHOSPHATE HYDROLASE"/>
    <property type="match status" value="1"/>
</dbReference>
<evidence type="ECO:0000256" key="12">
    <source>
        <dbReference type="ARBA" id="ARBA00026218"/>
    </source>
</evidence>
<keyword evidence="4" id="KW-0479">Metal-binding</keyword>
<evidence type="ECO:0000313" key="24">
    <source>
        <dbReference type="EMBL" id="SKA90319.1"/>
    </source>
</evidence>
<evidence type="ECO:0000256" key="5">
    <source>
        <dbReference type="ARBA" id="ARBA00022801"/>
    </source>
</evidence>
<evidence type="ECO:0000256" key="1">
    <source>
        <dbReference type="ARBA" id="ARBA00001946"/>
    </source>
</evidence>
<dbReference type="PRINTS" id="PR01403">
    <property type="entry name" value="8OXTPHPHTASE"/>
</dbReference>
<dbReference type="Proteomes" id="UP000032503">
    <property type="component" value="Unassembled WGS sequence"/>
</dbReference>